<dbReference type="CDD" id="cd15482">
    <property type="entry name" value="Sialidase_non-viral"/>
    <property type="match status" value="1"/>
</dbReference>
<keyword evidence="7" id="KW-1185">Reference proteome</keyword>
<protein>
    <recommendedName>
        <fullName evidence="3">exo-alpha-sialidase</fullName>
        <ecNumber evidence="3">3.2.1.18</ecNumber>
    </recommendedName>
</protein>
<dbReference type="OrthoDB" id="7294637at2"/>
<dbReference type="Gene3D" id="2.120.10.10">
    <property type="match status" value="1"/>
</dbReference>
<evidence type="ECO:0000256" key="1">
    <source>
        <dbReference type="ARBA" id="ARBA00000427"/>
    </source>
</evidence>
<evidence type="ECO:0000313" key="7">
    <source>
        <dbReference type="Proteomes" id="UP000262477"/>
    </source>
</evidence>
<proteinExistence type="inferred from homology"/>
<evidence type="ECO:0000313" key="6">
    <source>
        <dbReference type="EMBL" id="REK87070.1"/>
    </source>
</evidence>
<dbReference type="EMBL" id="QUAC01000229">
    <property type="protein sequence ID" value="REK87070.1"/>
    <property type="molecule type" value="Genomic_DNA"/>
</dbReference>
<evidence type="ECO:0000256" key="2">
    <source>
        <dbReference type="ARBA" id="ARBA00009348"/>
    </source>
</evidence>
<evidence type="ECO:0000259" key="5">
    <source>
        <dbReference type="Pfam" id="PF13088"/>
    </source>
</evidence>
<dbReference type="EC" id="3.2.1.18" evidence="3"/>
<accession>A0A371PX75</accession>
<comment type="similarity">
    <text evidence="2">Belongs to the glycosyl hydrolase 33 family.</text>
</comment>
<dbReference type="InterPro" id="IPR036278">
    <property type="entry name" value="Sialidase_sf"/>
</dbReference>
<dbReference type="GO" id="GO:0004308">
    <property type="term" value="F:exo-alpha-sialidase activity"/>
    <property type="evidence" value="ECO:0007669"/>
    <property type="project" value="UniProtKB-EC"/>
</dbReference>
<dbReference type="GO" id="GO:0006689">
    <property type="term" value="P:ganglioside catabolic process"/>
    <property type="evidence" value="ECO:0007669"/>
    <property type="project" value="TreeGrafter"/>
</dbReference>
<evidence type="ECO:0000256" key="4">
    <source>
        <dbReference type="SAM" id="MobiDB-lite"/>
    </source>
</evidence>
<dbReference type="InterPro" id="IPR011040">
    <property type="entry name" value="Sialidase"/>
</dbReference>
<comment type="catalytic activity">
    <reaction evidence="1">
        <text>Hydrolysis of alpha-(2-&gt;3)-, alpha-(2-&gt;6)-, alpha-(2-&gt;8)- glycosidic linkages of terminal sialic acid residues in oligosaccharides, glycoproteins, glycolipids, colominic acid and synthetic substrates.</text>
        <dbReference type="EC" id="3.2.1.18"/>
    </reaction>
</comment>
<gene>
    <name evidence="6" type="ORF">DY245_28750</name>
</gene>
<dbReference type="AlphaFoldDB" id="A0A371PX75"/>
<reference evidence="6 7" key="1">
    <citation type="submission" date="2018-08" db="EMBL/GenBank/DDBJ databases">
        <title>Streptomyces NEAU-D10 sp. nov., a novel Actinomycete isolated from soil.</title>
        <authorList>
            <person name="Jin L."/>
        </authorList>
    </citation>
    <scope>NUCLEOTIDE SEQUENCE [LARGE SCALE GENOMIC DNA]</scope>
    <source>
        <strain evidence="6 7">NEAU-D10</strain>
    </source>
</reference>
<name>A0A371PX75_STRIH</name>
<dbReference type="RefSeq" id="WP_128510126.1">
    <property type="nucleotide sequence ID" value="NZ_QUAC01000229.1"/>
</dbReference>
<dbReference type="Pfam" id="PF13088">
    <property type="entry name" value="BNR_2"/>
    <property type="match status" value="1"/>
</dbReference>
<dbReference type="InterPro" id="IPR026856">
    <property type="entry name" value="Sialidase_fam"/>
</dbReference>
<comment type="caution">
    <text evidence="6">The sequence shown here is derived from an EMBL/GenBank/DDBJ whole genome shotgun (WGS) entry which is preliminary data.</text>
</comment>
<dbReference type="SUPFAM" id="SSF50939">
    <property type="entry name" value="Sialidases"/>
    <property type="match status" value="1"/>
</dbReference>
<dbReference type="PANTHER" id="PTHR10628">
    <property type="entry name" value="SIALIDASE"/>
    <property type="match status" value="1"/>
</dbReference>
<feature type="compositionally biased region" description="Basic and acidic residues" evidence="4">
    <location>
        <begin position="115"/>
        <end position="126"/>
    </location>
</feature>
<dbReference type="GO" id="GO:0005737">
    <property type="term" value="C:cytoplasm"/>
    <property type="evidence" value="ECO:0007669"/>
    <property type="project" value="TreeGrafter"/>
</dbReference>
<sequence length="363" mass="38649">MAYESSVPYRAGTEGYTSFRIPAVVRARSGAVLAFAEGRVSSAADSGDIDLVLKRSMDGGRTWGPLQIVARNGTGTAGNPAPVVLAGGRVLLLQVHNAADATEDRIRRGRVPPADGRRVRLQHSDDDGASWSPPREITDQAKLLQWRWYATGPGHALRLRHGPYAGRLIVPANHSTPPTAPEDTGAEPRYNGGHALLSDDDGASWRIGYRDSGTDPAVAPNETTAAELPDGSVYLNARNEAAAAWRRVDAVSTDGGEHLLRPFRPQAGLAGPACQGSALHLGDRDALLFSGPAHPAARALMTLRTSRDAGLTWHHAHTVAGLPAAYSDLVRLDRGSVGLLYETGDFSAYSTITFRRIPVEEPA</sequence>
<dbReference type="GO" id="GO:0016020">
    <property type="term" value="C:membrane"/>
    <property type="evidence" value="ECO:0007669"/>
    <property type="project" value="TreeGrafter"/>
</dbReference>
<feature type="region of interest" description="Disordered" evidence="4">
    <location>
        <begin position="109"/>
        <end position="134"/>
    </location>
</feature>
<feature type="domain" description="Sialidase" evidence="5">
    <location>
        <begin position="32"/>
        <end position="337"/>
    </location>
</feature>
<organism evidence="6 7">
    <name type="scientific">Streptomyces inhibens</name>
    <dbReference type="NCBI Taxonomy" id="2293571"/>
    <lineage>
        <taxon>Bacteria</taxon>
        <taxon>Bacillati</taxon>
        <taxon>Actinomycetota</taxon>
        <taxon>Actinomycetes</taxon>
        <taxon>Kitasatosporales</taxon>
        <taxon>Streptomycetaceae</taxon>
        <taxon>Streptomyces</taxon>
    </lineage>
</organism>
<dbReference type="Proteomes" id="UP000262477">
    <property type="component" value="Unassembled WGS sequence"/>
</dbReference>
<dbReference type="PANTHER" id="PTHR10628:SF30">
    <property type="entry name" value="EXO-ALPHA-SIALIDASE"/>
    <property type="match status" value="1"/>
</dbReference>
<dbReference type="GO" id="GO:0009313">
    <property type="term" value="P:oligosaccharide catabolic process"/>
    <property type="evidence" value="ECO:0007669"/>
    <property type="project" value="TreeGrafter"/>
</dbReference>
<evidence type="ECO:0000256" key="3">
    <source>
        <dbReference type="ARBA" id="ARBA00012733"/>
    </source>
</evidence>